<accession>A0A834SXR7</accession>
<gene>
    <name evidence="1" type="ORF">G2W53_033564</name>
</gene>
<comment type="caution">
    <text evidence="1">The sequence shown here is derived from an EMBL/GenBank/DDBJ whole genome shotgun (WGS) entry which is preliminary data.</text>
</comment>
<evidence type="ECO:0000313" key="1">
    <source>
        <dbReference type="EMBL" id="KAF7812588.1"/>
    </source>
</evidence>
<proteinExistence type="predicted"/>
<evidence type="ECO:0000313" key="2">
    <source>
        <dbReference type="Proteomes" id="UP000634136"/>
    </source>
</evidence>
<sequence length="88" mass="10680">MGSENHVEISKEFNKYKFKCVVPQVTQTDRLALYLGKQMDLKLEWDSYRLEEEFRKYKFKRVVAQVSQTDRFVLYLGIRVDLKLKWDL</sequence>
<organism evidence="1 2">
    <name type="scientific">Senna tora</name>
    <dbReference type="NCBI Taxonomy" id="362788"/>
    <lineage>
        <taxon>Eukaryota</taxon>
        <taxon>Viridiplantae</taxon>
        <taxon>Streptophyta</taxon>
        <taxon>Embryophyta</taxon>
        <taxon>Tracheophyta</taxon>
        <taxon>Spermatophyta</taxon>
        <taxon>Magnoliopsida</taxon>
        <taxon>eudicotyledons</taxon>
        <taxon>Gunneridae</taxon>
        <taxon>Pentapetalae</taxon>
        <taxon>rosids</taxon>
        <taxon>fabids</taxon>
        <taxon>Fabales</taxon>
        <taxon>Fabaceae</taxon>
        <taxon>Caesalpinioideae</taxon>
        <taxon>Cassia clade</taxon>
        <taxon>Senna</taxon>
    </lineage>
</organism>
<reference evidence="1" key="1">
    <citation type="submission" date="2020-09" db="EMBL/GenBank/DDBJ databases">
        <title>Genome-Enabled Discovery of Anthraquinone Biosynthesis in Senna tora.</title>
        <authorList>
            <person name="Kang S.-H."/>
            <person name="Pandey R.P."/>
            <person name="Lee C.-M."/>
            <person name="Sim J.-S."/>
            <person name="Jeong J.-T."/>
            <person name="Choi B.-S."/>
            <person name="Jung M."/>
            <person name="Ginzburg D."/>
            <person name="Zhao K."/>
            <person name="Won S.Y."/>
            <person name="Oh T.-J."/>
            <person name="Yu Y."/>
            <person name="Kim N.-H."/>
            <person name="Lee O.R."/>
            <person name="Lee T.-H."/>
            <person name="Bashyal P."/>
            <person name="Kim T.-S."/>
            <person name="Lee W.-H."/>
            <person name="Kawkins C."/>
            <person name="Kim C.-K."/>
            <person name="Kim J.S."/>
            <person name="Ahn B.O."/>
            <person name="Rhee S.Y."/>
            <person name="Sohng J.K."/>
        </authorList>
    </citation>
    <scope>NUCLEOTIDE SEQUENCE</scope>
    <source>
        <tissue evidence="1">Leaf</tissue>
    </source>
</reference>
<name>A0A834SXR7_9FABA</name>
<dbReference type="Proteomes" id="UP000634136">
    <property type="component" value="Unassembled WGS sequence"/>
</dbReference>
<dbReference type="AlphaFoldDB" id="A0A834SXR7"/>
<dbReference type="EMBL" id="JAAIUW010000010">
    <property type="protein sequence ID" value="KAF7812588.1"/>
    <property type="molecule type" value="Genomic_DNA"/>
</dbReference>
<keyword evidence="2" id="KW-1185">Reference proteome</keyword>
<protein>
    <submittedName>
        <fullName evidence="1">Uncharacterized protein</fullName>
    </submittedName>
</protein>